<dbReference type="RefSeq" id="XP_014665781.1">
    <property type="nucleotide sequence ID" value="XM_014810295.1"/>
</dbReference>
<dbReference type="InterPro" id="IPR050098">
    <property type="entry name" value="TFPI/VKTCI-like"/>
</dbReference>
<dbReference type="InterPro" id="IPR036880">
    <property type="entry name" value="Kunitz_BPTI_sf"/>
</dbReference>
<keyword evidence="3" id="KW-1015">Disulfide bond</keyword>
<evidence type="ECO:0000256" key="2">
    <source>
        <dbReference type="ARBA" id="ARBA00022900"/>
    </source>
</evidence>
<evidence type="ECO:0000256" key="4">
    <source>
        <dbReference type="SAM" id="SignalP"/>
    </source>
</evidence>
<protein>
    <submittedName>
        <fullName evidence="7">Boophilin-H2-like</fullName>
    </submittedName>
</protein>
<proteinExistence type="predicted"/>
<keyword evidence="1" id="KW-0646">Protease inhibitor</keyword>
<feature type="signal peptide" evidence="4">
    <location>
        <begin position="1"/>
        <end position="19"/>
    </location>
</feature>
<dbReference type="PANTHER" id="PTHR10083:SF374">
    <property type="entry name" value="BPTI_KUNITZ INHIBITOR DOMAIN-CONTAINING PROTEIN"/>
    <property type="match status" value="1"/>
</dbReference>
<feature type="domain" description="BPTI/Kunitz inhibitor" evidence="5">
    <location>
        <begin position="24"/>
        <end position="76"/>
    </location>
</feature>
<organism evidence="6 7">
    <name type="scientific">Priapulus caudatus</name>
    <name type="common">Priapulid worm</name>
    <dbReference type="NCBI Taxonomy" id="37621"/>
    <lineage>
        <taxon>Eukaryota</taxon>
        <taxon>Metazoa</taxon>
        <taxon>Ecdysozoa</taxon>
        <taxon>Scalidophora</taxon>
        <taxon>Priapulida</taxon>
        <taxon>Priapulimorpha</taxon>
        <taxon>Priapulimorphida</taxon>
        <taxon>Priapulidae</taxon>
        <taxon>Priapulus</taxon>
    </lineage>
</organism>
<dbReference type="CDD" id="cd00109">
    <property type="entry name" value="Kunitz-type"/>
    <property type="match status" value="1"/>
</dbReference>
<keyword evidence="6" id="KW-1185">Reference proteome</keyword>
<dbReference type="Proteomes" id="UP000695022">
    <property type="component" value="Unplaced"/>
</dbReference>
<name>A0ABM1E0R0_PRICU</name>
<evidence type="ECO:0000259" key="5">
    <source>
        <dbReference type="PROSITE" id="PS50279"/>
    </source>
</evidence>
<dbReference type="SMART" id="SM00131">
    <property type="entry name" value="KU"/>
    <property type="match status" value="1"/>
</dbReference>
<keyword evidence="4" id="KW-0732">Signal</keyword>
<reference evidence="7" key="1">
    <citation type="submission" date="2025-08" db="UniProtKB">
        <authorList>
            <consortium name="RefSeq"/>
        </authorList>
    </citation>
    <scope>IDENTIFICATION</scope>
</reference>
<gene>
    <name evidence="7" type="primary">LOC106807831</name>
</gene>
<dbReference type="InterPro" id="IPR002223">
    <property type="entry name" value="Kunitz_BPTI"/>
</dbReference>
<dbReference type="Gene3D" id="4.10.410.10">
    <property type="entry name" value="Pancreatic trypsin inhibitor Kunitz domain"/>
    <property type="match status" value="1"/>
</dbReference>
<dbReference type="Pfam" id="PF00014">
    <property type="entry name" value="Kunitz_BPTI"/>
    <property type="match status" value="1"/>
</dbReference>
<dbReference type="PANTHER" id="PTHR10083">
    <property type="entry name" value="KUNITZ-TYPE PROTEASE INHIBITOR-RELATED"/>
    <property type="match status" value="1"/>
</dbReference>
<evidence type="ECO:0000313" key="7">
    <source>
        <dbReference type="RefSeq" id="XP_014665781.1"/>
    </source>
</evidence>
<dbReference type="SUPFAM" id="SSF57362">
    <property type="entry name" value="BPTI-like"/>
    <property type="match status" value="1"/>
</dbReference>
<dbReference type="PROSITE" id="PS50279">
    <property type="entry name" value="BPTI_KUNITZ_2"/>
    <property type="match status" value="1"/>
</dbReference>
<keyword evidence="2" id="KW-0722">Serine protease inhibitor</keyword>
<evidence type="ECO:0000256" key="3">
    <source>
        <dbReference type="ARBA" id="ARBA00023157"/>
    </source>
</evidence>
<sequence length="79" mass="9098">MKLAVISLMLACCLLVVKAREYNCEQEVEGRPYCRLPAKTGWYYNKDTQTCKTFHWANCPGNDNNFDSKQECLRRCGGL</sequence>
<dbReference type="GeneID" id="106807831"/>
<evidence type="ECO:0000256" key="1">
    <source>
        <dbReference type="ARBA" id="ARBA00022690"/>
    </source>
</evidence>
<feature type="chain" id="PRO_5047393517" evidence="4">
    <location>
        <begin position="20"/>
        <end position="79"/>
    </location>
</feature>
<accession>A0ABM1E0R0</accession>
<evidence type="ECO:0000313" key="6">
    <source>
        <dbReference type="Proteomes" id="UP000695022"/>
    </source>
</evidence>